<dbReference type="NCBIfam" id="TIGR03696">
    <property type="entry name" value="Rhs_assc_core"/>
    <property type="match status" value="1"/>
</dbReference>
<evidence type="ECO:0000313" key="2">
    <source>
        <dbReference type="Proteomes" id="UP000197019"/>
    </source>
</evidence>
<name>A0A1Z4BVR0_9GAMM</name>
<organism evidence="1 2">
    <name type="scientific">Methylovulum psychrotolerans</name>
    <dbReference type="NCBI Taxonomy" id="1704499"/>
    <lineage>
        <taxon>Bacteria</taxon>
        <taxon>Pseudomonadati</taxon>
        <taxon>Pseudomonadota</taxon>
        <taxon>Gammaproteobacteria</taxon>
        <taxon>Methylococcales</taxon>
        <taxon>Methylococcaceae</taxon>
        <taxon>Methylovulum</taxon>
    </lineage>
</organism>
<dbReference type="InterPro" id="IPR022385">
    <property type="entry name" value="Rhs_assc_core"/>
</dbReference>
<dbReference type="Proteomes" id="UP000197019">
    <property type="component" value="Chromosome"/>
</dbReference>
<accession>A0A1Z4BVR0</accession>
<gene>
    <name evidence="1" type="ORF">CEK71_04250</name>
</gene>
<dbReference type="OrthoDB" id="5566102at2"/>
<sequence>MAGRWLTVKPATHLSGSYGNNGVRQQAHLRPGDLPVAMVAGGGIFPVLSGHLGTPSRLSSAKQVRWQWDNPDPFGTNTAKTNPAGVGGFGYNLRFPGQYIDGESGLSYNYYRTYDTKAGRYTQSECVFQIVGVK</sequence>
<dbReference type="Gene3D" id="2.180.10.10">
    <property type="entry name" value="RHS repeat-associated core"/>
    <property type="match status" value="1"/>
</dbReference>
<protein>
    <submittedName>
        <fullName evidence="1">Uncharacterized protein</fullName>
    </submittedName>
</protein>
<dbReference type="EMBL" id="CP022129">
    <property type="protein sequence ID" value="ASF45340.1"/>
    <property type="molecule type" value="Genomic_DNA"/>
</dbReference>
<evidence type="ECO:0000313" key="1">
    <source>
        <dbReference type="EMBL" id="ASF45340.1"/>
    </source>
</evidence>
<reference evidence="1 2" key="1">
    <citation type="submission" date="2017-06" db="EMBL/GenBank/DDBJ databases">
        <title>Genome Sequencing of the methanotroph Methylovulum psychrotolerants str. HV10-M2 isolated from a high-altitude environment.</title>
        <authorList>
            <person name="Mateos-Rivera A."/>
        </authorList>
    </citation>
    <scope>NUCLEOTIDE SEQUENCE [LARGE SCALE GENOMIC DNA]</scope>
    <source>
        <strain evidence="1 2">HV10_M2</strain>
    </source>
</reference>
<dbReference type="AlphaFoldDB" id="A0A1Z4BVR0"/>
<dbReference type="RefSeq" id="WP_088618222.1">
    <property type="nucleotide sequence ID" value="NZ_CP022129.1"/>
</dbReference>
<keyword evidence="2" id="KW-1185">Reference proteome</keyword>
<proteinExistence type="predicted"/>
<dbReference type="KEGG" id="mpsy:CEK71_04250"/>